<evidence type="ECO:0000313" key="2">
    <source>
        <dbReference type="Proteomes" id="UP000433652"/>
    </source>
</evidence>
<protein>
    <submittedName>
        <fullName evidence="1">Uncharacterized protein</fullName>
    </submittedName>
</protein>
<dbReference type="RefSeq" id="WP_159792737.1">
    <property type="nucleotide sequence ID" value="NZ_WTYM01000030.1"/>
</dbReference>
<dbReference type="OrthoDB" id="7594841at2"/>
<reference evidence="1 2" key="1">
    <citation type="submission" date="2019-12" db="EMBL/GenBank/DDBJ databases">
        <title>Genomic-based taxomic classification of the family Erythrobacteraceae.</title>
        <authorList>
            <person name="Xu L."/>
        </authorList>
    </citation>
    <scope>NUCLEOTIDE SEQUENCE [LARGE SCALE GENOMIC DNA]</scope>
    <source>
        <strain evidence="1 2">MCCC 1K01500</strain>
    </source>
</reference>
<accession>A0A6I4SUX2</accession>
<organism evidence="1 2">
    <name type="scientific">Croceibacterium salegens</name>
    <dbReference type="NCBI Taxonomy" id="1737568"/>
    <lineage>
        <taxon>Bacteria</taxon>
        <taxon>Pseudomonadati</taxon>
        <taxon>Pseudomonadota</taxon>
        <taxon>Alphaproteobacteria</taxon>
        <taxon>Sphingomonadales</taxon>
        <taxon>Erythrobacteraceae</taxon>
        <taxon>Croceibacterium</taxon>
    </lineage>
</organism>
<evidence type="ECO:0000313" key="1">
    <source>
        <dbReference type="EMBL" id="MXO58877.1"/>
    </source>
</evidence>
<sequence>MVGGAAAILLGIGLAGEVAGFWSDPPAVSSEQPRGPVTIEADELYRAYADDPRSAAEQYGNREMVVSGEFLRIVPDGYGSLDLRLKTSNPDAQLGIDVAQLAIEDAKKLLPGQRVTVSCQHMGSGGDEMWVQDCAIQQTAEDALPSPPSPPSPP</sequence>
<keyword evidence="2" id="KW-1185">Reference proteome</keyword>
<gene>
    <name evidence="1" type="ORF">GRI89_04895</name>
</gene>
<dbReference type="AlphaFoldDB" id="A0A6I4SUX2"/>
<dbReference type="EMBL" id="WTYM01000030">
    <property type="protein sequence ID" value="MXO58877.1"/>
    <property type="molecule type" value="Genomic_DNA"/>
</dbReference>
<dbReference type="Proteomes" id="UP000433652">
    <property type="component" value="Unassembled WGS sequence"/>
</dbReference>
<comment type="caution">
    <text evidence="1">The sequence shown here is derived from an EMBL/GenBank/DDBJ whole genome shotgun (WGS) entry which is preliminary data.</text>
</comment>
<name>A0A6I4SUX2_9SPHN</name>
<proteinExistence type="predicted"/>